<dbReference type="PROSITE" id="PS00737">
    <property type="entry name" value="THIOLASE_2"/>
    <property type="match status" value="1"/>
</dbReference>
<keyword evidence="8" id="KW-1185">Reference proteome</keyword>
<dbReference type="PIRSF" id="PIRSF000429">
    <property type="entry name" value="Ac-CoA_Ac_transf"/>
    <property type="match status" value="1"/>
</dbReference>
<comment type="similarity">
    <text evidence="1 4">Belongs to the thiolase-like superfamily. Thiolase family.</text>
</comment>
<dbReference type="CDD" id="cd00751">
    <property type="entry name" value="thiolase"/>
    <property type="match status" value="1"/>
</dbReference>
<evidence type="ECO:0000256" key="3">
    <source>
        <dbReference type="ARBA" id="ARBA00023315"/>
    </source>
</evidence>
<proteinExistence type="inferred from homology"/>
<dbReference type="EMBL" id="JBHFXX010000004">
    <property type="protein sequence ID" value="MFB3800193.1"/>
    <property type="molecule type" value="Genomic_DNA"/>
</dbReference>
<evidence type="ECO:0000256" key="1">
    <source>
        <dbReference type="ARBA" id="ARBA00010982"/>
    </source>
</evidence>
<feature type="domain" description="Thiolase N-terminal" evidence="5">
    <location>
        <begin position="5"/>
        <end position="261"/>
    </location>
</feature>
<dbReference type="PANTHER" id="PTHR43365:SF1">
    <property type="entry name" value="ACETYL-COA C-ACYLTRANSFERASE"/>
    <property type="match status" value="1"/>
</dbReference>
<dbReference type="Pfam" id="PF02803">
    <property type="entry name" value="Thiolase_C"/>
    <property type="match status" value="1"/>
</dbReference>
<feature type="domain" description="Thiolase C-terminal" evidence="6">
    <location>
        <begin position="270"/>
        <end position="391"/>
    </location>
</feature>
<evidence type="ECO:0000259" key="6">
    <source>
        <dbReference type="Pfam" id="PF02803"/>
    </source>
</evidence>
<dbReference type="InterPro" id="IPR020617">
    <property type="entry name" value="Thiolase_C"/>
</dbReference>
<comment type="caution">
    <text evidence="7">The sequence shown here is derived from an EMBL/GenBank/DDBJ whole genome shotgun (WGS) entry which is preliminary data.</text>
</comment>
<evidence type="ECO:0000313" key="7">
    <source>
        <dbReference type="EMBL" id="MFB3800193.1"/>
    </source>
</evidence>
<dbReference type="Proteomes" id="UP001577047">
    <property type="component" value="Unassembled WGS sequence"/>
</dbReference>
<evidence type="ECO:0000256" key="4">
    <source>
        <dbReference type="RuleBase" id="RU003557"/>
    </source>
</evidence>
<evidence type="ECO:0000259" key="5">
    <source>
        <dbReference type="Pfam" id="PF00108"/>
    </source>
</evidence>
<dbReference type="SUPFAM" id="SSF53901">
    <property type="entry name" value="Thiolase-like"/>
    <property type="match status" value="2"/>
</dbReference>
<protein>
    <submittedName>
        <fullName evidence="7">Acetyl-CoA C-acetyltransferase</fullName>
    </submittedName>
</protein>
<dbReference type="Pfam" id="PF00108">
    <property type="entry name" value="Thiolase_N"/>
    <property type="match status" value="1"/>
</dbReference>
<evidence type="ECO:0000313" key="8">
    <source>
        <dbReference type="Proteomes" id="UP001577047"/>
    </source>
</evidence>
<keyword evidence="3 4" id="KW-0012">Acyltransferase</keyword>
<accession>A0ABV4Z6D2</accession>
<dbReference type="PANTHER" id="PTHR43365">
    <property type="entry name" value="BLR7806 PROTEIN"/>
    <property type="match status" value="1"/>
</dbReference>
<dbReference type="NCBIfam" id="TIGR01930">
    <property type="entry name" value="AcCoA-C-Actrans"/>
    <property type="match status" value="1"/>
</dbReference>
<dbReference type="Gene3D" id="3.40.47.10">
    <property type="match status" value="2"/>
</dbReference>
<name>A0ABV4Z6D2_9PSED</name>
<dbReference type="RefSeq" id="WP_295481333.1">
    <property type="nucleotide sequence ID" value="NZ_JAUQOQ010000005.1"/>
</dbReference>
<keyword evidence="2 4" id="KW-0808">Transferase</keyword>
<dbReference type="InterPro" id="IPR020616">
    <property type="entry name" value="Thiolase_N"/>
</dbReference>
<evidence type="ECO:0000256" key="2">
    <source>
        <dbReference type="ARBA" id="ARBA00022679"/>
    </source>
</evidence>
<sequence length="392" mass="41791">MSQAYIVAAVRTAGGKRKGHLSGWHPADLCAQVLNELVARVDVDPLRIDDVIVGCVSQIGEQSNNIARNAVMSSVLPESVPGTSLDRQCGSSQQALHFAAQAVMSGTQDIVIAAGVESMTRVPMFLPSTLAHEHGYGLYVGPAMQARYPGVRFSQFSGAEQMARKYHFSRDDLDRFALRSHQLAAQAVAAGVFDNEVLPLPVRTVEGGAQDALHRIDEGIRFDATLEGIASVKLLHEDGVISAANASQVCDGASGVMVVNERGLKLLGVEPLARIHHMTVLGHDPVIMLEAPVPATLRALEKSGMRIDDIDLYEVNEAFAPVPLAWLKALDADPARLNVHGGAIALGHPLGASGTKLMTTLINALHLRGKRYGLQTMCEGGGMANVTIVERL</sequence>
<reference evidence="7 8" key="1">
    <citation type="submission" date="2024-09" db="EMBL/GenBank/DDBJ databases">
        <authorList>
            <person name="Fullem K."/>
        </authorList>
    </citation>
    <scope>NUCLEOTIDE SEQUENCE [LARGE SCALE GENOMIC DNA]</scope>
    <source>
        <strain evidence="8">K1(2024)</strain>
    </source>
</reference>
<organism evidence="7 8">
    <name type="scientific">Pseudomonas boreofloridensis</name>
    <dbReference type="NCBI Taxonomy" id="3064348"/>
    <lineage>
        <taxon>Bacteria</taxon>
        <taxon>Pseudomonadati</taxon>
        <taxon>Pseudomonadota</taxon>
        <taxon>Gammaproteobacteria</taxon>
        <taxon>Pseudomonadales</taxon>
        <taxon>Pseudomonadaceae</taxon>
        <taxon>Pseudomonas</taxon>
    </lineage>
</organism>
<dbReference type="InterPro" id="IPR016039">
    <property type="entry name" value="Thiolase-like"/>
</dbReference>
<dbReference type="NCBIfam" id="NF005077">
    <property type="entry name" value="PRK06504.1"/>
    <property type="match status" value="1"/>
</dbReference>
<dbReference type="InterPro" id="IPR002155">
    <property type="entry name" value="Thiolase"/>
</dbReference>
<dbReference type="InterPro" id="IPR020613">
    <property type="entry name" value="Thiolase_CS"/>
</dbReference>
<gene>
    <name evidence="7" type="ORF">ACE1YR_07035</name>
</gene>